<evidence type="ECO:0000313" key="11">
    <source>
        <dbReference type="Proteomes" id="UP000262917"/>
    </source>
</evidence>
<dbReference type="GO" id="GO:0010041">
    <property type="term" value="P:response to iron(III) ion"/>
    <property type="evidence" value="ECO:0007669"/>
    <property type="project" value="TreeGrafter"/>
</dbReference>
<feature type="transmembrane region" description="Helical" evidence="8">
    <location>
        <begin position="80"/>
        <end position="101"/>
    </location>
</feature>
<feature type="transmembrane region" description="Helical" evidence="8">
    <location>
        <begin position="216"/>
        <end position="239"/>
    </location>
</feature>
<evidence type="ECO:0000256" key="7">
    <source>
        <dbReference type="ARBA" id="ARBA00023136"/>
    </source>
</evidence>
<keyword evidence="6 8" id="KW-1133">Transmembrane helix</keyword>
<dbReference type="PANTHER" id="PTHR33908">
    <property type="entry name" value="MANNOSYLTRANSFERASE YKCB-RELATED"/>
    <property type="match status" value="1"/>
</dbReference>
<name>A0A372DPS2_9GAMM</name>
<evidence type="ECO:0000256" key="5">
    <source>
        <dbReference type="ARBA" id="ARBA00022692"/>
    </source>
</evidence>
<dbReference type="PANTHER" id="PTHR33908:SF3">
    <property type="entry name" value="UNDECAPRENYL PHOSPHATE-ALPHA-4-AMINO-4-DEOXY-L-ARABINOSE ARABINOSYL TRANSFERASE"/>
    <property type="match status" value="1"/>
</dbReference>
<dbReference type="GO" id="GO:0016763">
    <property type="term" value="F:pentosyltransferase activity"/>
    <property type="evidence" value="ECO:0007669"/>
    <property type="project" value="TreeGrafter"/>
</dbReference>
<dbReference type="EMBL" id="QVPD01000003">
    <property type="protein sequence ID" value="RFP61555.1"/>
    <property type="molecule type" value="Genomic_DNA"/>
</dbReference>
<feature type="transmembrane region" description="Helical" evidence="8">
    <location>
        <begin position="273"/>
        <end position="296"/>
    </location>
</feature>
<accession>A0A372DPS2</accession>
<dbReference type="Pfam" id="PF13231">
    <property type="entry name" value="PMT_2"/>
    <property type="match status" value="1"/>
</dbReference>
<dbReference type="RefSeq" id="WP_117201979.1">
    <property type="nucleotide sequence ID" value="NZ_JBHTBK010000004.1"/>
</dbReference>
<evidence type="ECO:0000256" key="3">
    <source>
        <dbReference type="ARBA" id="ARBA00022676"/>
    </source>
</evidence>
<keyword evidence="2" id="KW-1003">Cell membrane</keyword>
<sequence>MRLSPRSRDTWLFWFLALLVLGAGLGLRDPWPADEPRFALVARQMVESGDWLFPHRGSELYSDKPPLFMWLQAAAYTLTGHWRVAFLLPSLLAALGTLWCVADLGRRLWTRRVGVYAGWALLLALQFTYQAKRAQIDPLVVFWITLANYGFLRFLLRTRADPSPDWTFWMLGWFAAGLGTITKGVGVLALTMLLPAAYAAWHGWRGLRFPARDARFWLGPLAFFVAVALWLLPMAVAALSQPDPAYRAYLDDLLLRQTAKRYADSWDHGQPPWYFLGVMATMWLPTLLALPWALPAWKRRLQRRDPRYLLPLGWWLLVLLFFTIPAGKRDMYILPALPMVCLALAPLLPGIVRKAGAQRLALAFGAVLASTLLAAGLAMLAGEPGFERRLIVERGVSAAEVQAGAWLLLAMGGWGAGSLLWCGRRRAIAGLLSLLIGLWVLYGLVGYPLLNNSSSARGLMREAGAHIGPDAELGLVAWKEQNLLMADRPAATFGFRVEPAEQWRRGIAWQRQAPARRWLLVQDSALAACVDRSQARQLSVSNRRGWWLLPAAATAGCDD</sequence>
<feature type="transmembrane region" description="Helical" evidence="8">
    <location>
        <begin position="308"/>
        <end position="326"/>
    </location>
</feature>
<evidence type="ECO:0000259" key="9">
    <source>
        <dbReference type="Pfam" id="PF13231"/>
    </source>
</evidence>
<dbReference type="AlphaFoldDB" id="A0A372DPS2"/>
<proteinExistence type="predicted"/>
<keyword evidence="5 8" id="KW-0812">Transmembrane</keyword>
<gene>
    <name evidence="10" type="ORF">D0Y53_04380</name>
</gene>
<organism evidence="10 11">
    <name type="scientific">Cognatiluteimonas weifangensis</name>
    <dbReference type="NCBI Taxonomy" id="2303539"/>
    <lineage>
        <taxon>Bacteria</taxon>
        <taxon>Pseudomonadati</taxon>
        <taxon>Pseudomonadota</taxon>
        <taxon>Gammaproteobacteria</taxon>
        <taxon>Lysobacterales</taxon>
        <taxon>Lysobacteraceae</taxon>
        <taxon>Cognatiluteimonas</taxon>
    </lineage>
</organism>
<dbReference type="Proteomes" id="UP000262917">
    <property type="component" value="Unassembled WGS sequence"/>
</dbReference>
<evidence type="ECO:0000256" key="8">
    <source>
        <dbReference type="SAM" id="Phobius"/>
    </source>
</evidence>
<evidence type="ECO:0000256" key="1">
    <source>
        <dbReference type="ARBA" id="ARBA00004651"/>
    </source>
</evidence>
<reference evidence="10 11" key="1">
    <citation type="submission" date="2018-08" db="EMBL/GenBank/DDBJ databases">
        <title>Lysobacter weifangensis sp. nov., a new member of the family 'Xanthomonadaceae', isolated from soil in a farmland.</title>
        <authorList>
            <person name="Zhao H."/>
        </authorList>
    </citation>
    <scope>NUCLEOTIDE SEQUENCE [LARGE SCALE GENOMIC DNA]</scope>
    <source>
        <strain evidence="10 11">WF-2</strain>
    </source>
</reference>
<keyword evidence="11" id="KW-1185">Reference proteome</keyword>
<keyword evidence="4 10" id="KW-0808">Transferase</keyword>
<feature type="transmembrane region" description="Helical" evidence="8">
    <location>
        <begin position="332"/>
        <end position="348"/>
    </location>
</feature>
<protein>
    <submittedName>
        <fullName evidence="10">Glycosyltransferase family 39 protein</fullName>
    </submittedName>
</protein>
<dbReference type="GO" id="GO:0009103">
    <property type="term" value="P:lipopolysaccharide biosynthetic process"/>
    <property type="evidence" value="ECO:0007669"/>
    <property type="project" value="TreeGrafter"/>
</dbReference>
<feature type="transmembrane region" description="Helical" evidence="8">
    <location>
        <begin position="428"/>
        <end position="450"/>
    </location>
</feature>
<comment type="subcellular location">
    <subcellularLocation>
        <location evidence="1">Cell membrane</location>
        <topology evidence="1">Multi-pass membrane protein</topology>
    </subcellularLocation>
</comment>
<feature type="transmembrane region" description="Helical" evidence="8">
    <location>
        <begin position="360"/>
        <end position="381"/>
    </location>
</feature>
<feature type="transmembrane region" description="Helical" evidence="8">
    <location>
        <begin position="401"/>
        <end position="421"/>
    </location>
</feature>
<dbReference type="OrthoDB" id="9775035at2"/>
<evidence type="ECO:0000256" key="4">
    <source>
        <dbReference type="ARBA" id="ARBA00022679"/>
    </source>
</evidence>
<comment type="caution">
    <text evidence="10">The sequence shown here is derived from an EMBL/GenBank/DDBJ whole genome shotgun (WGS) entry which is preliminary data.</text>
</comment>
<evidence type="ECO:0000256" key="6">
    <source>
        <dbReference type="ARBA" id="ARBA00022989"/>
    </source>
</evidence>
<keyword evidence="7 8" id="KW-0472">Membrane</keyword>
<evidence type="ECO:0000313" key="10">
    <source>
        <dbReference type="EMBL" id="RFP61555.1"/>
    </source>
</evidence>
<feature type="transmembrane region" description="Helical" evidence="8">
    <location>
        <begin position="136"/>
        <end position="156"/>
    </location>
</feature>
<keyword evidence="3" id="KW-0328">Glycosyltransferase</keyword>
<dbReference type="InterPro" id="IPR038731">
    <property type="entry name" value="RgtA/B/C-like"/>
</dbReference>
<dbReference type="InterPro" id="IPR050297">
    <property type="entry name" value="LipidA_mod_glycosyltrf_83"/>
</dbReference>
<dbReference type="GO" id="GO:0005886">
    <property type="term" value="C:plasma membrane"/>
    <property type="evidence" value="ECO:0007669"/>
    <property type="project" value="UniProtKB-SubCell"/>
</dbReference>
<feature type="domain" description="Glycosyltransferase RgtA/B/C/D-like" evidence="9">
    <location>
        <begin position="63"/>
        <end position="228"/>
    </location>
</feature>
<evidence type="ECO:0000256" key="2">
    <source>
        <dbReference type="ARBA" id="ARBA00022475"/>
    </source>
</evidence>